<evidence type="ECO:0000256" key="3">
    <source>
        <dbReference type="ARBA" id="ARBA00022525"/>
    </source>
</evidence>
<accession>A0A6J1LFT5</accession>
<feature type="domain" description="Lipase" evidence="6">
    <location>
        <begin position="36"/>
        <end position="305"/>
    </location>
</feature>
<proteinExistence type="inferred from homology"/>
<dbReference type="InterPro" id="IPR033906">
    <property type="entry name" value="Lipase_N"/>
</dbReference>
<evidence type="ECO:0000256" key="2">
    <source>
        <dbReference type="ARBA" id="ARBA00010701"/>
    </source>
</evidence>
<dbReference type="RefSeq" id="XP_023165916.2">
    <property type="nucleotide sequence ID" value="XM_023310148.2"/>
</dbReference>
<evidence type="ECO:0000256" key="5">
    <source>
        <dbReference type="SAM" id="SignalP"/>
    </source>
</evidence>
<dbReference type="InterPro" id="IPR013818">
    <property type="entry name" value="Lipase"/>
</dbReference>
<dbReference type="Pfam" id="PF00151">
    <property type="entry name" value="Lipase"/>
    <property type="match status" value="1"/>
</dbReference>
<dbReference type="SUPFAM" id="SSF53474">
    <property type="entry name" value="alpha/beta-Hydrolases"/>
    <property type="match status" value="1"/>
</dbReference>
<dbReference type="PANTHER" id="PTHR11610">
    <property type="entry name" value="LIPASE"/>
    <property type="match status" value="1"/>
</dbReference>
<name>A0A6J1LFT5_DROHY</name>
<keyword evidence="3" id="KW-0964">Secreted</keyword>
<comment type="subcellular location">
    <subcellularLocation>
        <location evidence="1">Secreted</location>
    </subcellularLocation>
</comment>
<dbReference type="KEGG" id="dhe:111596088"/>
<dbReference type="GO" id="GO:0005615">
    <property type="term" value="C:extracellular space"/>
    <property type="evidence" value="ECO:0007669"/>
    <property type="project" value="TreeGrafter"/>
</dbReference>
<protein>
    <submittedName>
        <fullName evidence="8">Pancreatic triacylglycerol lipase</fullName>
    </submittedName>
</protein>
<gene>
    <name evidence="8" type="primary">LOC111596088</name>
</gene>
<evidence type="ECO:0000313" key="8">
    <source>
        <dbReference type="RefSeq" id="XP_023165916.2"/>
    </source>
</evidence>
<dbReference type="OMA" id="FCPNANI"/>
<dbReference type="GO" id="GO:0016042">
    <property type="term" value="P:lipid catabolic process"/>
    <property type="evidence" value="ECO:0007669"/>
    <property type="project" value="TreeGrafter"/>
</dbReference>
<feature type="signal peptide" evidence="5">
    <location>
        <begin position="1"/>
        <end position="18"/>
    </location>
</feature>
<keyword evidence="7" id="KW-1185">Reference proteome</keyword>
<dbReference type="CDD" id="cd00707">
    <property type="entry name" value="Pancreat_lipase_like"/>
    <property type="match status" value="1"/>
</dbReference>
<dbReference type="AlphaFoldDB" id="A0A6J1LFT5"/>
<dbReference type="Gene3D" id="3.40.50.1820">
    <property type="entry name" value="alpha/beta hydrolase"/>
    <property type="match status" value="1"/>
</dbReference>
<dbReference type="InterPro" id="IPR000734">
    <property type="entry name" value="TAG_lipase"/>
</dbReference>
<dbReference type="OrthoDB" id="8183961at2759"/>
<comment type="similarity">
    <text evidence="2 4">Belongs to the AB hydrolase superfamily. Lipase family.</text>
</comment>
<keyword evidence="5" id="KW-0732">Signal</keyword>
<feature type="chain" id="PRO_5026676883" evidence="5">
    <location>
        <begin position="19"/>
        <end position="340"/>
    </location>
</feature>
<dbReference type="GeneID" id="111596088"/>
<evidence type="ECO:0000256" key="1">
    <source>
        <dbReference type="ARBA" id="ARBA00004613"/>
    </source>
</evidence>
<dbReference type="Proteomes" id="UP000504633">
    <property type="component" value="Unplaced"/>
</dbReference>
<dbReference type="PANTHER" id="PTHR11610:SF177">
    <property type="entry name" value="IP13478P-RELATED"/>
    <property type="match status" value="1"/>
</dbReference>
<sequence length="340" mass="37860">MLKLLIILGCTSLKLVFARIAINPSNCFAMLDDKCPNPNITFWLYQSSNPGGIEFTEDYNFMPTRKLHVLIHGFVGDRNASPNLQVRPALLRDYNVDVLSVDFANLVVDPCYREAVHNSHFVGRCLAHLLVRSGANISDTHLIGFGLGAHVAGFAAKMLAALNIQVKRITALDPAKPLFLTNRIEDRLDKGDAGFVDVIHSDVFLHGLMSPIGHVDFFPNKGVMQPDCGPISQLTTYECYHRRSADYFAESLTTSVGFYGFRCKDMLSFITNECQPSPQVEALGYYAKSTARGSYYLGTNDQSPYASGINFNNLDRTMLGKTFLGDALIKELYYFADRKQ</sequence>
<dbReference type="FunFam" id="3.40.50.1820:FF:000076">
    <property type="entry name" value="phospholipase A1"/>
    <property type="match status" value="1"/>
</dbReference>
<organism evidence="7 8">
    <name type="scientific">Drosophila hydei</name>
    <name type="common">Fruit fly</name>
    <dbReference type="NCBI Taxonomy" id="7224"/>
    <lineage>
        <taxon>Eukaryota</taxon>
        <taxon>Metazoa</taxon>
        <taxon>Ecdysozoa</taxon>
        <taxon>Arthropoda</taxon>
        <taxon>Hexapoda</taxon>
        <taxon>Insecta</taxon>
        <taxon>Pterygota</taxon>
        <taxon>Neoptera</taxon>
        <taxon>Endopterygota</taxon>
        <taxon>Diptera</taxon>
        <taxon>Brachycera</taxon>
        <taxon>Muscomorpha</taxon>
        <taxon>Ephydroidea</taxon>
        <taxon>Drosophilidae</taxon>
        <taxon>Drosophila</taxon>
    </lineage>
</organism>
<reference evidence="8" key="1">
    <citation type="submission" date="2025-08" db="UniProtKB">
        <authorList>
            <consortium name="RefSeq"/>
        </authorList>
    </citation>
    <scope>IDENTIFICATION</scope>
    <source>
        <strain evidence="8">15085-1641.00</strain>
        <tissue evidence="8">Whole body</tissue>
    </source>
</reference>
<dbReference type="InterPro" id="IPR029058">
    <property type="entry name" value="AB_hydrolase_fold"/>
</dbReference>
<evidence type="ECO:0000259" key="6">
    <source>
        <dbReference type="Pfam" id="PF00151"/>
    </source>
</evidence>
<dbReference type="GO" id="GO:0017171">
    <property type="term" value="F:serine hydrolase activity"/>
    <property type="evidence" value="ECO:0007669"/>
    <property type="project" value="TreeGrafter"/>
</dbReference>
<evidence type="ECO:0000256" key="4">
    <source>
        <dbReference type="RuleBase" id="RU004262"/>
    </source>
</evidence>
<evidence type="ECO:0000313" key="7">
    <source>
        <dbReference type="Proteomes" id="UP000504633"/>
    </source>
</evidence>
<dbReference type="GO" id="GO:0016298">
    <property type="term" value="F:lipase activity"/>
    <property type="evidence" value="ECO:0007669"/>
    <property type="project" value="InterPro"/>
</dbReference>